<name>A0AA36EXK8_OCTVU</name>
<protein>
    <submittedName>
        <fullName evidence="1">Uncharacterized protein</fullName>
    </submittedName>
</protein>
<organism evidence="1 2">
    <name type="scientific">Octopus vulgaris</name>
    <name type="common">Common octopus</name>
    <dbReference type="NCBI Taxonomy" id="6645"/>
    <lineage>
        <taxon>Eukaryota</taxon>
        <taxon>Metazoa</taxon>
        <taxon>Spiralia</taxon>
        <taxon>Lophotrochozoa</taxon>
        <taxon>Mollusca</taxon>
        <taxon>Cephalopoda</taxon>
        <taxon>Coleoidea</taxon>
        <taxon>Octopodiformes</taxon>
        <taxon>Octopoda</taxon>
        <taxon>Incirrata</taxon>
        <taxon>Octopodidae</taxon>
        <taxon>Octopus</taxon>
    </lineage>
</organism>
<dbReference type="EMBL" id="OX597815">
    <property type="protein sequence ID" value="CAI9717034.1"/>
    <property type="molecule type" value="Genomic_DNA"/>
</dbReference>
<gene>
    <name evidence="1" type="ORF">OCTVUL_1B005583</name>
</gene>
<proteinExistence type="predicted"/>
<dbReference type="AlphaFoldDB" id="A0AA36EXK8"/>
<accession>A0AA36EXK8</accession>
<evidence type="ECO:0000313" key="2">
    <source>
        <dbReference type="Proteomes" id="UP001162480"/>
    </source>
</evidence>
<dbReference type="Proteomes" id="UP001162480">
    <property type="component" value="Chromosome 2"/>
</dbReference>
<keyword evidence="2" id="KW-1185">Reference proteome</keyword>
<evidence type="ECO:0000313" key="1">
    <source>
        <dbReference type="EMBL" id="CAI9717034.1"/>
    </source>
</evidence>
<sequence length="101" mass="11601">MLANTSLTISINLKSYNIEVDISLIGFTFRRGITELPSKSIRHLMLDVHKPLYNRDIVECSPYHKYTTVKGLQLTRLDRFSGADNQEDLEIRARVKHVAIT</sequence>
<reference evidence="1" key="1">
    <citation type="submission" date="2023-08" db="EMBL/GenBank/DDBJ databases">
        <authorList>
            <person name="Alioto T."/>
            <person name="Alioto T."/>
            <person name="Gomez Garrido J."/>
        </authorList>
    </citation>
    <scope>NUCLEOTIDE SEQUENCE</scope>
</reference>